<evidence type="ECO:0000256" key="10">
    <source>
        <dbReference type="ARBA" id="ARBA00022824"/>
    </source>
</evidence>
<accession>A0A395IUY6</accession>
<reference evidence="18 19" key="1">
    <citation type="submission" date="2018-06" db="EMBL/GenBank/DDBJ databases">
        <title>Genome Sequence of the Brown Rot Fungal Pathogen Monilinia fructigena.</title>
        <authorList>
            <person name="Landi L."/>
            <person name="De Miccolis Angelini R.M."/>
            <person name="Pollastro S."/>
            <person name="Abate D."/>
            <person name="Faretra F."/>
            <person name="Romanazzi G."/>
        </authorList>
    </citation>
    <scope>NUCLEOTIDE SEQUENCE [LARGE SCALE GENOMIC DNA]</scope>
    <source>
        <strain evidence="18 19">Mfrg269</strain>
    </source>
</reference>
<feature type="compositionally biased region" description="Basic and acidic residues" evidence="17">
    <location>
        <begin position="104"/>
        <end position="119"/>
    </location>
</feature>
<evidence type="ECO:0000256" key="4">
    <source>
        <dbReference type="ARBA" id="ARBA00005420"/>
    </source>
</evidence>
<dbReference type="UniPathway" id="UPA00282"/>
<comment type="pathway">
    <text evidence="2 16">Glycerolipid metabolism; triacylglycerol biosynthesis.</text>
</comment>
<dbReference type="EMBL" id="QKRW01000020">
    <property type="protein sequence ID" value="RAL63233.1"/>
    <property type="molecule type" value="Genomic_DNA"/>
</dbReference>
<keyword evidence="9" id="KW-0319">Glycerol metabolism</keyword>
<comment type="subcellular location">
    <subcellularLocation>
        <location evidence="1 16">Endoplasmic reticulum membrane</location>
        <topology evidence="1 16">Multi-pass membrane protein</topology>
    </subcellularLocation>
</comment>
<evidence type="ECO:0000256" key="7">
    <source>
        <dbReference type="ARBA" id="ARBA00022679"/>
    </source>
</evidence>
<evidence type="ECO:0000256" key="8">
    <source>
        <dbReference type="ARBA" id="ARBA00022692"/>
    </source>
</evidence>
<evidence type="ECO:0000256" key="3">
    <source>
        <dbReference type="ARBA" id="ARBA00005189"/>
    </source>
</evidence>
<evidence type="ECO:0000256" key="16">
    <source>
        <dbReference type="RuleBase" id="RU367023"/>
    </source>
</evidence>
<evidence type="ECO:0000256" key="11">
    <source>
        <dbReference type="ARBA" id="ARBA00022989"/>
    </source>
</evidence>
<dbReference type="Proteomes" id="UP000249056">
    <property type="component" value="Unassembled WGS sequence"/>
</dbReference>
<keyword evidence="8" id="KW-0812">Transmembrane</keyword>
<comment type="catalytic activity">
    <reaction evidence="15 16">
        <text>an acyl-CoA + a 1,2-diacyl-sn-glycerol = a triacyl-sn-glycerol + CoA</text>
        <dbReference type="Rhea" id="RHEA:10868"/>
        <dbReference type="ChEBI" id="CHEBI:17815"/>
        <dbReference type="ChEBI" id="CHEBI:57287"/>
        <dbReference type="ChEBI" id="CHEBI:58342"/>
        <dbReference type="ChEBI" id="CHEBI:64615"/>
        <dbReference type="EC" id="2.3.1.20"/>
    </reaction>
</comment>
<feature type="compositionally biased region" description="Polar residues" evidence="17">
    <location>
        <begin position="67"/>
        <end position="79"/>
    </location>
</feature>
<evidence type="ECO:0000256" key="13">
    <source>
        <dbReference type="ARBA" id="ARBA00023136"/>
    </source>
</evidence>
<dbReference type="PANTHER" id="PTHR12317">
    <property type="entry name" value="DIACYLGLYCEROL O-ACYLTRANSFERASE"/>
    <property type="match status" value="1"/>
</dbReference>
<feature type="compositionally biased region" description="Polar residues" evidence="17">
    <location>
        <begin position="91"/>
        <end position="103"/>
    </location>
</feature>
<dbReference type="AlphaFoldDB" id="A0A395IUY6"/>
<evidence type="ECO:0000313" key="18">
    <source>
        <dbReference type="EMBL" id="RAL63233.1"/>
    </source>
</evidence>
<evidence type="ECO:0000313" key="19">
    <source>
        <dbReference type="Proteomes" id="UP000249056"/>
    </source>
</evidence>
<organism evidence="18 19">
    <name type="scientific">Monilinia fructigena</name>
    <dbReference type="NCBI Taxonomy" id="38457"/>
    <lineage>
        <taxon>Eukaryota</taxon>
        <taxon>Fungi</taxon>
        <taxon>Dikarya</taxon>
        <taxon>Ascomycota</taxon>
        <taxon>Pezizomycotina</taxon>
        <taxon>Leotiomycetes</taxon>
        <taxon>Helotiales</taxon>
        <taxon>Sclerotiniaceae</taxon>
        <taxon>Monilinia</taxon>
    </lineage>
</organism>
<dbReference type="SUPFAM" id="SSF69593">
    <property type="entry name" value="Glycerol-3-phosphate (1)-acyltransferase"/>
    <property type="match status" value="1"/>
</dbReference>
<dbReference type="OrthoDB" id="264532at2759"/>
<evidence type="ECO:0000256" key="1">
    <source>
        <dbReference type="ARBA" id="ARBA00004477"/>
    </source>
</evidence>
<dbReference type="Pfam" id="PF03982">
    <property type="entry name" value="DAGAT"/>
    <property type="match status" value="1"/>
</dbReference>
<evidence type="ECO:0000256" key="9">
    <source>
        <dbReference type="ARBA" id="ARBA00022798"/>
    </source>
</evidence>
<dbReference type="GO" id="GO:0005789">
    <property type="term" value="C:endoplasmic reticulum membrane"/>
    <property type="evidence" value="ECO:0007669"/>
    <property type="project" value="UniProtKB-SubCell"/>
</dbReference>
<keyword evidence="11" id="KW-1133">Transmembrane helix</keyword>
<evidence type="ECO:0000256" key="14">
    <source>
        <dbReference type="ARBA" id="ARBA00023315"/>
    </source>
</evidence>
<dbReference type="InterPro" id="IPR007130">
    <property type="entry name" value="DAGAT"/>
</dbReference>
<feature type="region of interest" description="Disordered" evidence="17">
    <location>
        <begin position="1"/>
        <end position="126"/>
    </location>
</feature>
<sequence length="398" mass="45306">MGRILRNPPTTRRIGQQSTGRESRREYSATGLDDTPNSPPRHRQRKASSPKSNGTNENGHDLHTKKMSNTQNDSENNTAIFEKIQGERNGSKLTSVKPSNDYQRQIERGHDEAPKRQDETLVSGRQAGQRWHNKWYSMGPYECPATTQAPNFSSAVSYALHCHLLHRTQELPPTRKYVFGYHPHGIISHGAFAAFATEALGFSQLFPGIKNTLLTLDTNFRIPLYREYALAMGLASVSKESCENLLSKGGPNKEVWVAQLLSLLVLKCRKGFVKMAIRTGADLVPVLAFGENDLYDQFSADSHPRIHKFQLLVKKLMGFTIPLFHARGVFNYDVGLMPYRRPLNIVVGRPIKVDQSKQPEQKDIDRVHEEYVTELERLWDLWKDDFAPNRKDELQLLE</sequence>
<gene>
    <name evidence="18" type="ORF">DID88_004311</name>
</gene>
<evidence type="ECO:0000256" key="12">
    <source>
        <dbReference type="ARBA" id="ARBA00023098"/>
    </source>
</evidence>
<dbReference type="CDD" id="cd07987">
    <property type="entry name" value="LPLAT_MGAT-like"/>
    <property type="match status" value="1"/>
</dbReference>
<evidence type="ECO:0000256" key="17">
    <source>
        <dbReference type="SAM" id="MobiDB-lite"/>
    </source>
</evidence>
<evidence type="ECO:0000256" key="2">
    <source>
        <dbReference type="ARBA" id="ARBA00004771"/>
    </source>
</evidence>
<dbReference type="PANTHER" id="PTHR12317:SF0">
    <property type="entry name" value="ACYLTRANSFERASE"/>
    <property type="match status" value="1"/>
</dbReference>
<evidence type="ECO:0000256" key="15">
    <source>
        <dbReference type="ARBA" id="ARBA00048109"/>
    </source>
</evidence>
<dbReference type="GO" id="GO:0004144">
    <property type="term" value="F:diacylglycerol O-acyltransferase activity"/>
    <property type="evidence" value="ECO:0007669"/>
    <property type="project" value="UniProtKB-UniRule"/>
</dbReference>
<protein>
    <recommendedName>
        <fullName evidence="5 16">Diacylglycerol O-acyltransferase</fullName>
        <ecNumber evidence="5 16">2.3.1.20</ecNumber>
    </recommendedName>
</protein>
<keyword evidence="14 16" id="KW-0012">Acyltransferase</keyword>
<dbReference type="GO" id="GO:0019432">
    <property type="term" value="P:triglyceride biosynthetic process"/>
    <property type="evidence" value="ECO:0007669"/>
    <property type="project" value="UniProtKB-UniRule"/>
</dbReference>
<comment type="function">
    <text evidence="16">Catalyzes the terminal and only committed step in triacylglycerol synthesis by using diacylglycerol and fatty acyl CoA as substrates.</text>
</comment>
<keyword evidence="7" id="KW-0808">Transferase</keyword>
<comment type="caution">
    <text evidence="18">The sequence shown here is derived from an EMBL/GenBank/DDBJ whole genome shotgun (WGS) entry which is preliminary data.</text>
</comment>
<keyword evidence="10 16" id="KW-0256">Endoplasmic reticulum</keyword>
<comment type="pathway">
    <text evidence="3">Lipid metabolism.</text>
</comment>
<evidence type="ECO:0000256" key="5">
    <source>
        <dbReference type="ARBA" id="ARBA00013244"/>
    </source>
</evidence>
<dbReference type="EC" id="2.3.1.20" evidence="5 16"/>
<keyword evidence="6 16" id="KW-0444">Lipid biosynthesis</keyword>
<dbReference type="GO" id="GO:0006071">
    <property type="term" value="P:glycerol metabolic process"/>
    <property type="evidence" value="ECO:0007669"/>
    <property type="project" value="UniProtKB-UniRule"/>
</dbReference>
<comment type="similarity">
    <text evidence="4 16">Belongs to the diacylglycerol acyltransferase family.</text>
</comment>
<name>A0A395IUY6_9HELO</name>
<keyword evidence="12 16" id="KW-0443">Lipid metabolism</keyword>
<feature type="compositionally biased region" description="Polar residues" evidence="17">
    <location>
        <begin position="8"/>
        <end position="20"/>
    </location>
</feature>
<keyword evidence="19" id="KW-1185">Reference proteome</keyword>
<proteinExistence type="inferred from homology"/>
<evidence type="ECO:0000256" key="6">
    <source>
        <dbReference type="ARBA" id="ARBA00022516"/>
    </source>
</evidence>
<keyword evidence="13" id="KW-0472">Membrane</keyword>